<feature type="compositionally biased region" description="Acidic residues" evidence="16">
    <location>
        <begin position="170"/>
        <end position="179"/>
    </location>
</feature>
<proteinExistence type="inferred from homology"/>
<evidence type="ECO:0000256" key="11">
    <source>
        <dbReference type="ARBA" id="ARBA00023242"/>
    </source>
</evidence>
<feature type="compositionally biased region" description="Basic and acidic residues" evidence="16">
    <location>
        <begin position="180"/>
        <end position="198"/>
    </location>
</feature>
<sequence>MFVLRRVSNLRVRMGRQQTLGKFFEMPRGMKSAPPQQANLTELWGSKGKKKVVAVENDKEPQNDDEDIQMNESTEAIESGAIPKKLPNSLQHLKTPQDNNTADTPSTLSAHDLPNGRVVGKRRIVESDEEGDSAHVPSDIPAPIGDKSLSRTFRSSDTSIQRKRMKGSDISEDENDANDDLQKAEESGSERDDDRVAESDDEEIPAKGAVASKSAEWALSRIDEVDIQGGWKVGDPVPYAALAKTFSLVEATTKRIEKASYLTTFLLLVIQRSAGGDTKSLLQSVYLCINRLCPDYAGIELGIGESLLVKAIAESTGRSLGVIKADLKKEGDLGLVAKNSKNSQKTLFKPKPLTVPYVFSSLREIAMSTGHSSQAKKVSIITKLLAACQDLEAKYIVRSLEGKLRIGNAERSVLLAVAHAAVLHEKEASGKKWNKEKLAARLEEAANIVKSVYSELPSYDLVIPALLEDGLDGLKDRCKLTPGVPLKPMLAKPTKAIGEVLDRFEGKRFTCEYKYDGERAQVHRLKDGTVGVFSRNSEDMSKKYPDLVEQLPRCIKNGTSSFVLDAEAVAIDTKDGKLMPFQELSRRKRKDVKVEDIQVRVCLFAFDLLYLNGEPLLHKTLLERRELLREHFQAVSGEFDFAKSSDGETTDEIQSFLEESVKDGCEGLMVKMLETDASYYEPSRRSVNWLKLKKDYLAGVGDSLDLVVVGGYYGKGKRTNVYGAFLLACYDADSEEYQTICKIGTGFSEEMLQSHYETLKPLEITKVRGDVKVGGAKPDVWFEPQVVWEVLTADLSLSPIYTAAQGLVEDRGISLRFPRFIRVRDDKSADDATGPEQIAEMYERQSLAQTKGSKKKGGGGDADDGFW</sequence>
<keyword evidence="7 14" id="KW-0227">DNA damage</keyword>
<dbReference type="AlphaFoldDB" id="A0A4Y7QP15"/>
<evidence type="ECO:0000256" key="14">
    <source>
        <dbReference type="RuleBase" id="RU000617"/>
    </source>
</evidence>
<dbReference type="InterPro" id="IPR012309">
    <property type="entry name" value="DNA_ligase_ATP-dep_C"/>
</dbReference>
<evidence type="ECO:0000256" key="16">
    <source>
        <dbReference type="SAM" id="MobiDB-lite"/>
    </source>
</evidence>
<dbReference type="Proteomes" id="UP000294933">
    <property type="component" value="Unassembled WGS sequence"/>
</dbReference>
<evidence type="ECO:0000256" key="10">
    <source>
        <dbReference type="ARBA" id="ARBA00023204"/>
    </source>
</evidence>
<evidence type="ECO:0000259" key="17">
    <source>
        <dbReference type="PROSITE" id="PS50160"/>
    </source>
</evidence>
<dbReference type="FunFam" id="1.10.3260.10:FF:000001">
    <property type="entry name" value="DNA ligase"/>
    <property type="match status" value="1"/>
</dbReference>
<keyword evidence="12" id="KW-0131">Cell cycle</keyword>
<dbReference type="PANTHER" id="PTHR45674">
    <property type="entry name" value="DNA LIGASE 1/3 FAMILY MEMBER"/>
    <property type="match status" value="1"/>
</dbReference>
<feature type="compositionally biased region" description="Polar residues" evidence="16">
    <location>
        <begin position="88"/>
        <end position="109"/>
    </location>
</feature>
<feature type="region of interest" description="Disordered" evidence="16">
    <location>
        <begin position="57"/>
        <end position="209"/>
    </location>
</feature>
<dbReference type="Pfam" id="PF04675">
    <property type="entry name" value="DNA_ligase_A_N"/>
    <property type="match status" value="1"/>
</dbReference>
<accession>A0A4Y7QP15</accession>
<dbReference type="GO" id="GO:0071897">
    <property type="term" value="P:DNA biosynthetic process"/>
    <property type="evidence" value="ECO:0007669"/>
    <property type="project" value="InterPro"/>
</dbReference>
<evidence type="ECO:0000256" key="9">
    <source>
        <dbReference type="ARBA" id="ARBA00023172"/>
    </source>
</evidence>
<dbReference type="InterPro" id="IPR000977">
    <property type="entry name" value="DNA_ligase_ATP-dep"/>
</dbReference>
<evidence type="ECO:0000256" key="5">
    <source>
        <dbReference type="ARBA" id="ARBA00022705"/>
    </source>
</evidence>
<dbReference type="PROSITE" id="PS00697">
    <property type="entry name" value="DNA_LIGASE_A1"/>
    <property type="match status" value="1"/>
</dbReference>
<dbReference type="GO" id="GO:0006310">
    <property type="term" value="P:DNA recombination"/>
    <property type="evidence" value="ECO:0007669"/>
    <property type="project" value="UniProtKB-KW"/>
</dbReference>
<dbReference type="NCBIfam" id="TIGR00574">
    <property type="entry name" value="dnl1"/>
    <property type="match status" value="1"/>
</dbReference>
<dbReference type="CDD" id="cd07900">
    <property type="entry name" value="Adenylation_DNA_ligase_I_Euk"/>
    <property type="match status" value="1"/>
</dbReference>
<protein>
    <recommendedName>
        <fullName evidence="14">DNA ligase</fullName>
        <ecNumber evidence="14">6.5.1.1</ecNumber>
    </recommendedName>
</protein>
<dbReference type="VEuPathDB" id="FungiDB:BD410DRAFT_781182"/>
<dbReference type="SUPFAM" id="SSF50249">
    <property type="entry name" value="Nucleic acid-binding proteins"/>
    <property type="match status" value="1"/>
</dbReference>
<evidence type="ECO:0000256" key="6">
    <source>
        <dbReference type="ARBA" id="ARBA00022741"/>
    </source>
</evidence>
<evidence type="ECO:0000256" key="7">
    <source>
        <dbReference type="ARBA" id="ARBA00022763"/>
    </source>
</evidence>
<dbReference type="InterPro" id="IPR012340">
    <property type="entry name" value="NA-bd_OB-fold"/>
</dbReference>
<dbReference type="InterPro" id="IPR016059">
    <property type="entry name" value="DNA_ligase_ATP-dep_CS"/>
</dbReference>
<dbReference type="Gene3D" id="2.40.50.140">
    <property type="entry name" value="Nucleic acid-binding proteins"/>
    <property type="match status" value="1"/>
</dbReference>
<dbReference type="PANTHER" id="PTHR45674:SF4">
    <property type="entry name" value="DNA LIGASE 1"/>
    <property type="match status" value="1"/>
</dbReference>
<feature type="domain" description="ATP-dependent DNA ligase family profile" evidence="17">
    <location>
        <begin position="594"/>
        <end position="731"/>
    </location>
</feature>
<evidence type="ECO:0000256" key="8">
    <source>
        <dbReference type="ARBA" id="ARBA00022840"/>
    </source>
</evidence>
<keyword evidence="9 14" id="KW-0233">DNA recombination</keyword>
<dbReference type="SUPFAM" id="SSF56091">
    <property type="entry name" value="DNA ligase/mRNA capping enzyme, catalytic domain"/>
    <property type="match status" value="1"/>
</dbReference>
<dbReference type="GO" id="GO:0003910">
    <property type="term" value="F:DNA ligase (ATP) activity"/>
    <property type="evidence" value="ECO:0007669"/>
    <property type="project" value="UniProtKB-EC"/>
</dbReference>
<dbReference type="InterPro" id="IPR050191">
    <property type="entry name" value="ATP-dep_DNA_ligase"/>
</dbReference>
<keyword evidence="4" id="KW-0132">Cell division</keyword>
<keyword evidence="5" id="KW-0235">DNA replication</keyword>
<dbReference type="InterPro" id="IPR012308">
    <property type="entry name" value="DNA_ligase_ATP-dep_N"/>
</dbReference>
<keyword evidence="19" id="KW-1185">Reference proteome</keyword>
<dbReference type="CDD" id="cd07969">
    <property type="entry name" value="OBF_DNA_ligase_I"/>
    <property type="match status" value="1"/>
</dbReference>
<evidence type="ECO:0000256" key="3">
    <source>
        <dbReference type="ARBA" id="ARBA00022598"/>
    </source>
</evidence>
<evidence type="ECO:0000256" key="13">
    <source>
        <dbReference type="ARBA" id="ARBA00034003"/>
    </source>
</evidence>
<dbReference type="GO" id="GO:0051301">
    <property type="term" value="P:cell division"/>
    <property type="evidence" value="ECO:0007669"/>
    <property type="project" value="UniProtKB-KW"/>
</dbReference>
<organism evidence="18 19">
    <name type="scientific">Rickenella mellea</name>
    <dbReference type="NCBI Taxonomy" id="50990"/>
    <lineage>
        <taxon>Eukaryota</taxon>
        <taxon>Fungi</taxon>
        <taxon>Dikarya</taxon>
        <taxon>Basidiomycota</taxon>
        <taxon>Agaricomycotina</taxon>
        <taxon>Agaricomycetes</taxon>
        <taxon>Hymenochaetales</taxon>
        <taxon>Rickenellaceae</taxon>
        <taxon>Rickenella</taxon>
    </lineage>
</organism>
<evidence type="ECO:0000313" key="18">
    <source>
        <dbReference type="EMBL" id="TDL28660.1"/>
    </source>
</evidence>
<dbReference type="Pfam" id="PF04679">
    <property type="entry name" value="DNA_ligase_A_C"/>
    <property type="match status" value="1"/>
</dbReference>
<dbReference type="Gene3D" id="3.30.1490.70">
    <property type="match status" value="1"/>
</dbReference>
<keyword evidence="8 14" id="KW-0067">ATP-binding</keyword>
<keyword evidence="11" id="KW-0539">Nucleus</keyword>
<dbReference type="FunFam" id="3.30.470.30:FF:000016">
    <property type="entry name" value="DNA ligase"/>
    <property type="match status" value="1"/>
</dbReference>
<dbReference type="FunFam" id="2.40.50.140:FF:000062">
    <property type="entry name" value="DNA ligase"/>
    <property type="match status" value="1"/>
</dbReference>
<feature type="compositionally biased region" description="Polar residues" evidence="16">
    <location>
        <begin position="150"/>
        <end position="159"/>
    </location>
</feature>
<gene>
    <name evidence="18" type="ORF">BD410DRAFT_781182</name>
</gene>
<dbReference type="SUPFAM" id="SSF117018">
    <property type="entry name" value="ATP-dependent DNA ligase DNA-binding domain"/>
    <property type="match status" value="1"/>
</dbReference>
<comment type="similarity">
    <text evidence="2 15">Belongs to the ATP-dependent DNA ligase family.</text>
</comment>
<dbReference type="Pfam" id="PF01068">
    <property type="entry name" value="DNA_ligase_A_M"/>
    <property type="match status" value="1"/>
</dbReference>
<keyword evidence="3 14" id="KW-0436">Ligase</keyword>
<feature type="region of interest" description="Disordered" evidence="16">
    <location>
        <begin position="826"/>
        <end position="867"/>
    </location>
</feature>
<dbReference type="GO" id="GO:0003677">
    <property type="term" value="F:DNA binding"/>
    <property type="evidence" value="ECO:0007669"/>
    <property type="project" value="InterPro"/>
</dbReference>
<dbReference type="PROSITE" id="PS50160">
    <property type="entry name" value="DNA_LIGASE_A3"/>
    <property type="match status" value="1"/>
</dbReference>
<dbReference type="Gene3D" id="3.30.470.30">
    <property type="entry name" value="DNA ligase/mRNA capping enzyme"/>
    <property type="match status" value="1"/>
</dbReference>
<evidence type="ECO:0000256" key="15">
    <source>
        <dbReference type="RuleBase" id="RU004196"/>
    </source>
</evidence>
<evidence type="ECO:0000313" key="19">
    <source>
        <dbReference type="Proteomes" id="UP000294933"/>
    </source>
</evidence>
<evidence type="ECO:0000256" key="4">
    <source>
        <dbReference type="ARBA" id="ARBA00022618"/>
    </source>
</evidence>
<comment type="catalytic activity">
    <reaction evidence="13 14">
        <text>ATP + (deoxyribonucleotide)n-3'-hydroxyl + 5'-phospho-(deoxyribonucleotide)m = (deoxyribonucleotide)n+m + AMP + diphosphate.</text>
        <dbReference type="EC" id="6.5.1.1"/>
    </reaction>
</comment>
<dbReference type="STRING" id="50990.A0A4Y7QP15"/>
<evidence type="ECO:0000256" key="2">
    <source>
        <dbReference type="ARBA" id="ARBA00007572"/>
    </source>
</evidence>
<dbReference type="GO" id="GO:0005524">
    <property type="term" value="F:ATP binding"/>
    <property type="evidence" value="ECO:0007669"/>
    <property type="project" value="UniProtKB-KW"/>
</dbReference>
<dbReference type="InterPro" id="IPR036599">
    <property type="entry name" value="DNA_ligase_N_sf"/>
</dbReference>
<comment type="subcellular location">
    <subcellularLocation>
        <location evidence="1">Nucleus</location>
    </subcellularLocation>
</comment>
<evidence type="ECO:0000256" key="12">
    <source>
        <dbReference type="ARBA" id="ARBA00023306"/>
    </source>
</evidence>
<keyword evidence="6 14" id="KW-0547">Nucleotide-binding</keyword>
<dbReference type="OrthoDB" id="206088at2759"/>
<reference evidence="18 19" key="1">
    <citation type="submission" date="2018-06" db="EMBL/GenBank/DDBJ databases">
        <title>A transcriptomic atlas of mushroom development highlights an independent origin of complex multicellularity.</title>
        <authorList>
            <consortium name="DOE Joint Genome Institute"/>
            <person name="Krizsan K."/>
            <person name="Almasi E."/>
            <person name="Merenyi Z."/>
            <person name="Sahu N."/>
            <person name="Viragh M."/>
            <person name="Koszo T."/>
            <person name="Mondo S."/>
            <person name="Kiss B."/>
            <person name="Balint B."/>
            <person name="Kues U."/>
            <person name="Barry K."/>
            <person name="Hegedus J.C."/>
            <person name="Henrissat B."/>
            <person name="Johnson J."/>
            <person name="Lipzen A."/>
            <person name="Ohm R."/>
            <person name="Nagy I."/>
            <person name="Pangilinan J."/>
            <person name="Yan J."/>
            <person name="Xiong Y."/>
            <person name="Grigoriev I.V."/>
            <person name="Hibbett D.S."/>
            <person name="Nagy L.G."/>
        </authorList>
    </citation>
    <scope>NUCLEOTIDE SEQUENCE [LARGE SCALE GENOMIC DNA]</scope>
    <source>
        <strain evidence="18 19">SZMC22713</strain>
    </source>
</reference>
<dbReference type="GO" id="GO:0005634">
    <property type="term" value="C:nucleus"/>
    <property type="evidence" value="ECO:0007669"/>
    <property type="project" value="UniProtKB-SubCell"/>
</dbReference>
<dbReference type="PROSITE" id="PS00333">
    <property type="entry name" value="DNA_LIGASE_A2"/>
    <property type="match status" value="1"/>
</dbReference>
<dbReference type="EC" id="6.5.1.1" evidence="14"/>
<dbReference type="EMBL" id="ML170157">
    <property type="protein sequence ID" value="TDL28660.1"/>
    <property type="molecule type" value="Genomic_DNA"/>
</dbReference>
<dbReference type="GO" id="GO:1903461">
    <property type="term" value="P:Okazaki fragment processing involved in mitotic DNA replication"/>
    <property type="evidence" value="ECO:0007669"/>
    <property type="project" value="TreeGrafter"/>
</dbReference>
<dbReference type="GO" id="GO:0005739">
    <property type="term" value="C:mitochondrion"/>
    <property type="evidence" value="ECO:0007669"/>
    <property type="project" value="TreeGrafter"/>
</dbReference>
<name>A0A4Y7QP15_9AGAM</name>
<evidence type="ECO:0000256" key="1">
    <source>
        <dbReference type="ARBA" id="ARBA00004123"/>
    </source>
</evidence>
<dbReference type="InterPro" id="IPR012310">
    <property type="entry name" value="DNA_ligase_ATP-dep_cent"/>
</dbReference>
<keyword evidence="10 14" id="KW-0234">DNA repair</keyword>
<dbReference type="GO" id="GO:0006281">
    <property type="term" value="P:DNA repair"/>
    <property type="evidence" value="ECO:0007669"/>
    <property type="project" value="UniProtKB-KW"/>
</dbReference>
<dbReference type="Gene3D" id="1.10.3260.10">
    <property type="entry name" value="DNA ligase, ATP-dependent, N-terminal domain"/>
    <property type="match status" value="1"/>
</dbReference>